<dbReference type="InterPro" id="IPR006225">
    <property type="entry name" value="PsdUridine_synth_RluC/D"/>
</dbReference>
<keyword evidence="4" id="KW-0694">RNA-binding</keyword>
<evidence type="ECO:0000256" key="2">
    <source>
        <dbReference type="ARBA" id="ARBA00023235"/>
    </source>
</evidence>
<gene>
    <name evidence="7" type="ORF">OSSY52_10120</name>
</gene>
<dbReference type="NCBIfam" id="TIGR00005">
    <property type="entry name" value="rluA_subfam"/>
    <property type="match status" value="1"/>
</dbReference>
<comment type="function">
    <text evidence="5">Responsible for synthesis of pseudouridine from uracil.</text>
</comment>
<dbReference type="RefSeq" id="WP_190615938.1">
    <property type="nucleotide sequence ID" value="NZ_AP018712.1"/>
</dbReference>
<comment type="similarity">
    <text evidence="1 5">Belongs to the pseudouridine synthase RluA family.</text>
</comment>
<keyword evidence="2 5" id="KW-0413">Isomerase</keyword>
<dbReference type="SUPFAM" id="SSF55120">
    <property type="entry name" value="Pseudouridine synthase"/>
    <property type="match status" value="1"/>
</dbReference>
<dbReference type="InParanoid" id="A0A7G1G3D3"/>
<dbReference type="Pfam" id="PF01479">
    <property type="entry name" value="S4"/>
    <property type="match status" value="1"/>
</dbReference>
<dbReference type="Gene3D" id="3.30.2350.10">
    <property type="entry name" value="Pseudouridine synthase"/>
    <property type="match status" value="1"/>
</dbReference>
<dbReference type="InterPro" id="IPR002942">
    <property type="entry name" value="S4_RNA-bd"/>
</dbReference>
<feature type="domain" description="RNA-binding S4" evidence="6">
    <location>
        <begin position="12"/>
        <end position="78"/>
    </location>
</feature>
<name>A0A7G1G3D3_9BACT</name>
<evidence type="ECO:0000313" key="8">
    <source>
        <dbReference type="Proteomes" id="UP000516361"/>
    </source>
</evidence>
<accession>A0A7G1G3D3</accession>
<dbReference type="PROSITE" id="PS50889">
    <property type="entry name" value="S4"/>
    <property type="match status" value="1"/>
</dbReference>
<dbReference type="SUPFAM" id="SSF55174">
    <property type="entry name" value="Alpha-L RNA-binding motif"/>
    <property type="match status" value="1"/>
</dbReference>
<dbReference type="PANTHER" id="PTHR21600">
    <property type="entry name" value="MITOCHONDRIAL RNA PSEUDOURIDINE SYNTHASE"/>
    <property type="match status" value="1"/>
</dbReference>
<dbReference type="InterPro" id="IPR036986">
    <property type="entry name" value="S4_RNA-bd_sf"/>
</dbReference>
<dbReference type="SMART" id="SM00363">
    <property type="entry name" value="S4"/>
    <property type="match status" value="1"/>
</dbReference>
<dbReference type="PANTHER" id="PTHR21600:SF44">
    <property type="entry name" value="RIBOSOMAL LARGE SUBUNIT PSEUDOURIDINE SYNTHASE D"/>
    <property type="match status" value="1"/>
</dbReference>
<evidence type="ECO:0000256" key="1">
    <source>
        <dbReference type="ARBA" id="ARBA00010876"/>
    </source>
</evidence>
<dbReference type="InterPro" id="IPR020103">
    <property type="entry name" value="PsdUridine_synth_cat_dom_sf"/>
</dbReference>
<dbReference type="FunCoup" id="A0A7G1G3D3">
    <property type="interactions" value="429"/>
</dbReference>
<dbReference type="GO" id="GO:0120159">
    <property type="term" value="F:rRNA pseudouridine synthase activity"/>
    <property type="evidence" value="ECO:0007669"/>
    <property type="project" value="UniProtKB-ARBA"/>
</dbReference>
<organism evidence="7 8">
    <name type="scientific">Tepiditoga spiralis</name>
    <dbReference type="NCBI Taxonomy" id="2108365"/>
    <lineage>
        <taxon>Bacteria</taxon>
        <taxon>Thermotogati</taxon>
        <taxon>Thermotogota</taxon>
        <taxon>Thermotogae</taxon>
        <taxon>Petrotogales</taxon>
        <taxon>Petrotogaceae</taxon>
        <taxon>Tepiditoga</taxon>
    </lineage>
</organism>
<feature type="active site" evidence="3">
    <location>
        <position position="137"/>
    </location>
</feature>
<evidence type="ECO:0000313" key="7">
    <source>
        <dbReference type="EMBL" id="BBE30871.1"/>
    </source>
</evidence>
<protein>
    <recommendedName>
        <fullName evidence="5">Pseudouridine synthase</fullName>
        <ecNumber evidence="5">5.4.99.-</ecNumber>
    </recommendedName>
</protein>
<evidence type="ECO:0000259" key="6">
    <source>
        <dbReference type="SMART" id="SM00363"/>
    </source>
</evidence>
<dbReference type="Pfam" id="PF00849">
    <property type="entry name" value="PseudoU_synth_2"/>
    <property type="match status" value="1"/>
</dbReference>
<dbReference type="InterPro" id="IPR050188">
    <property type="entry name" value="RluA_PseudoU_synthase"/>
</dbReference>
<dbReference type="KEGG" id="ocy:OSSY52_10120"/>
<dbReference type="CDD" id="cd00165">
    <property type="entry name" value="S4"/>
    <property type="match status" value="1"/>
</dbReference>
<dbReference type="Proteomes" id="UP000516361">
    <property type="component" value="Chromosome"/>
</dbReference>
<dbReference type="AlphaFoldDB" id="A0A7G1G3D3"/>
<dbReference type="InterPro" id="IPR006145">
    <property type="entry name" value="PsdUridine_synth_RsuA/RluA"/>
</dbReference>
<evidence type="ECO:0000256" key="5">
    <source>
        <dbReference type="RuleBase" id="RU362028"/>
    </source>
</evidence>
<evidence type="ECO:0000256" key="3">
    <source>
        <dbReference type="PIRSR" id="PIRSR606225-1"/>
    </source>
</evidence>
<sequence length="301" mass="34489">MIEKIESKDSGKRLDLFIKSIVPDWISRTHIQKFIKDKKILINNKKSKPSYKLKENDIIYIDIPDKPEPVEVLAENIPLDIIYEDSDIIVVNKQPNLIVHPAYSIVSGTLVNALLYHCKDLKGIGGELRPGIVHRLDKNTSGTIVIAKNDIAMNSLAKQFKDRVTKKTYLALVKGHPQKEGKINAPIARHPTIRIKMSVVEDGKNSLTLYKNIKSFKDGSLMWITLKTGRTHQIRVHFKHIGHPLFGDEVYGKHDNELGIYRQMLHAFTLGFYHPRSEKWMRFVAKLPNDFKKAIITLNSR</sequence>
<evidence type="ECO:0000256" key="4">
    <source>
        <dbReference type="PROSITE-ProRule" id="PRU00182"/>
    </source>
</evidence>
<comment type="catalytic activity">
    <reaction evidence="5">
        <text>a uridine in RNA = a pseudouridine in RNA</text>
        <dbReference type="Rhea" id="RHEA:48348"/>
        <dbReference type="Rhea" id="RHEA-COMP:12068"/>
        <dbReference type="Rhea" id="RHEA-COMP:12069"/>
        <dbReference type="ChEBI" id="CHEBI:65314"/>
        <dbReference type="ChEBI" id="CHEBI:65315"/>
    </reaction>
</comment>
<dbReference type="Gene3D" id="3.10.290.10">
    <property type="entry name" value="RNA-binding S4 domain"/>
    <property type="match status" value="1"/>
</dbReference>
<proteinExistence type="inferred from homology"/>
<dbReference type="GO" id="GO:0003723">
    <property type="term" value="F:RNA binding"/>
    <property type="evidence" value="ECO:0007669"/>
    <property type="project" value="UniProtKB-KW"/>
</dbReference>
<dbReference type="CDD" id="cd02869">
    <property type="entry name" value="PseudoU_synth_RluA_like"/>
    <property type="match status" value="1"/>
</dbReference>
<dbReference type="GO" id="GO:0000455">
    <property type="term" value="P:enzyme-directed rRNA pseudouridine synthesis"/>
    <property type="evidence" value="ECO:0007669"/>
    <property type="project" value="UniProtKB-ARBA"/>
</dbReference>
<keyword evidence="8" id="KW-1185">Reference proteome</keyword>
<dbReference type="EC" id="5.4.99.-" evidence="5"/>
<reference evidence="7 8" key="1">
    <citation type="submission" date="2018-06" db="EMBL/GenBank/DDBJ databases">
        <title>Genome sequencing of Oceanotoga sp. sy52.</title>
        <authorList>
            <person name="Mori K."/>
        </authorList>
    </citation>
    <scope>NUCLEOTIDE SEQUENCE [LARGE SCALE GENOMIC DNA]</scope>
    <source>
        <strain evidence="8">sy52</strain>
    </source>
</reference>
<dbReference type="EMBL" id="AP018712">
    <property type="protein sequence ID" value="BBE30871.1"/>
    <property type="molecule type" value="Genomic_DNA"/>
</dbReference>